<dbReference type="EMBL" id="JAPTZU010000021">
    <property type="protein sequence ID" value="MCZ2690093.1"/>
    <property type="molecule type" value="Genomic_DNA"/>
</dbReference>
<dbReference type="EMBL" id="JAPUAC010000024">
    <property type="protein sequence ID" value="MCZ2656507.1"/>
    <property type="molecule type" value="Genomic_DNA"/>
</dbReference>
<evidence type="ECO:0000313" key="3">
    <source>
        <dbReference type="Proteomes" id="UP001079672"/>
    </source>
</evidence>
<dbReference type="RefSeq" id="WP_137569993.1">
    <property type="nucleotide sequence ID" value="NZ_CP037440.1"/>
</dbReference>
<dbReference type="AlphaFoldDB" id="A0A9Q4JKP0"/>
<evidence type="ECO:0000313" key="1">
    <source>
        <dbReference type="EMBL" id="MCZ2656507.1"/>
    </source>
</evidence>
<evidence type="ECO:0000313" key="2">
    <source>
        <dbReference type="EMBL" id="MCZ2690093.1"/>
    </source>
</evidence>
<sequence length="187" mass="21892">MTEKQTVFLAIVNRFLEIWRGTQDAQEQGNARQHFTRVKIMKLFYFFCMLDEQAEIRNSNLFGHFVAYPFGPVNEEAYEFLKSEIGNCLFEAMCRNEKVDLPLLTPEIENIIDNILQSPQIGENGMEIHVWNNLIKMPVDELVELSHQTTAWREAYLYSSEHDMNIEDNLAEDKRLILKILSNWGTT</sequence>
<gene>
    <name evidence="1" type="ORF">O1422_20390</name>
    <name evidence="2" type="ORF">O1433_21600</name>
</gene>
<dbReference type="Proteomes" id="UP001075704">
    <property type="component" value="Unassembled WGS sequence"/>
</dbReference>
<dbReference type="Proteomes" id="UP001079672">
    <property type="component" value="Unassembled WGS sequence"/>
</dbReference>
<comment type="caution">
    <text evidence="2">The sequence shown here is derived from an EMBL/GenBank/DDBJ whole genome shotgun (WGS) entry which is preliminary data.</text>
</comment>
<name>A0A9Q4JKP0_BACFG</name>
<protein>
    <submittedName>
        <fullName evidence="2">SocA family protein</fullName>
    </submittedName>
</protein>
<organism evidence="2 3">
    <name type="scientific">Bacteroides fragilis</name>
    <dbReference type="NCBI Taxonomy" id="817"/>
    <lineage>
        <taxon>Bacteria</taxon>
        <taxon>Pseudomonadati</taxon>
        <taxon>Bacteroidota</taxon>
        <taxon>Bacteroidia</taxon>
        <taxon>Bacteroidales</taxon>
        <taxon>Bacteroidaceae</taxon>
        <taxon>Bacteroides</taxon>
    </lineage>
</organism>
<accession>A0A9Q4JKP0</accession>
<proteinExistence type="predicted"/>
<reference evidence="2" key="1">
    <citation type="submission" date="2022-12" db="EMBL/GenBank/DDBJ databases">
        <title>Development of a Multilocus Sequence Typing Scheme for Bacteroides fragilis Based on Whole Genome Sequencing Data and Clinical Application.</title>
        <authorList>
            <person name="Nielsen F.D."/>
            <person name="Justesen U.S."/>
        </authorList>
    </citation>
    <scope>NUCLEOTIDE SEQUENCE</scope>
    <source>
        <strain evidence="2">BF_AM_ODE_DK_2015_4</strain>
        <strain evidence="1">BF_BC_ODE_DK_2015_2</strain>
    </source>
</reference>